<evidence type="ECO:0000313" key="2">
    <source>
        <dbReference type="Proteomes" id="UP000501690"/>
    </source>
</evidence>
<proteinExistence type="predicted"/>
<accession>A0A4D6NBQ2</accession>
<organism evidence="1 2">
    <name type="scientific">Vigna unguiculata</name>
    <name type="common">Cowpea</name>
    <dbReference type="NCBI Taxonomy" id="3917"/>
    <lineage>
        <taxon>Eukaryota</taxon>
        <taxon>Viridiplantae</taxon>
        <taxon>Streptophyta</taxon>
        <taxon>Embryophyta</taxon>
        <taxon>Tracheophyta</taxon>
        <taxon>Spermatophyta</taxon>
        <taxon>Magnoliopsida</taxon>
        <taxon>eudicotyledons</taxon>
        <taxon>Gunneridae</taxon>
        <taxon>Pentapetalae</taxon>
        <taxon>rosids</taxon>
        <taxon>fabids</taxon>
        <taxon>Fabales</taxon>
        <taxon>Fabaceae</taxon>
        <taxon>Papilionoideae</taxon>
        <taxon>50 kb inversion clade</taxon>
        <taxon>NPAAA clade</taxon>
        <taxon>indigoferoid/millettioid clade</taxon>
        <taxon>Phaseoleae</taxon>
        <taxon>Vigna</taxon>
    </lineage>
</organism>
<keyword evidence="2" id="KW-1185">Reference proteome</keyword>
<dbReference type="EMBL" id="CP039354">
    <property type="protein sequence ID" value="QCE10311.1"/>
    <property type="molecule type" value="Genomic_DNA"/>
</dbReference>
<evidence type="ECO:0000313" key="1">
    <source>
        <dbReference type="EMBL" id="QCE10311.1"/>
    </source>
</evidence>
<protein>
    <submittedName>
        <fullName evidence="1">Uncharacterized protein</fullName>
    </submittedName>
</protein>
<reference evidence="1 2" key="1">
    <citation type="submission" date="2019-04" db="EMBL/GenBank/DDBJ databases">
        <title>An improved genome assembly and genetic linkage map for asparagus bean, Vigna unguiculata ssp. sesquipedialis.</title>
        <authorList>
            <person name="Xia Q."/>
            <person name="Zhang R."/>
            <person name="Dong Y."/>
        </authorList>
    </citation>
    <scope>NUCLEOTIDE SEQUENCE [LARGE SCALE GENOMIC DNA]</scope>
    <source>
        <tissue evidence="1">Leaf</tissue>
    </source>
</reference>
<sequence>MRKGVEINMFDYEVDVVEVVDLGLIMQSMMEFHARGLVMSQRAIVLLHIEISGREKKKALEELVALKEEVSGDKAIWAEGRNKVEEEVKKLKGRLVGVE</sequence>
<name>A0A4D6NBQ2_VIGUN</name>
<dbReference type="Proteomes" id="UP000501690">
    <property type="component" value="Linkage Group LG10"/>
</dbReference>
<gene>
    <name evidence="1" type="ORF">DEO72_LG10g1539</name>
</gene>
<dbReference type="AlphaFoldDB" id="A0A4D6NBQ2"/>